<reference evidence="4 5" key="1">
    <citation type="submission" date="2018-08" db="EMBL/GenBank/DDBJ databases">
        <title>Freshwater and sediment microbial communities from various areas in North America, analyzing microbe dynamics in response to fracking.</title>
        <authorList>
            <person name="Lamendella R."/>
        </authorList>
    </citation>
    <scope>NUCLEOTIDE SEQUENCE [LARGE SCALE GENOMIC DNA]</scope>
    <source>
        <strain evidence="4 5">DB-1</strain>
    </source>
</reference>
<dbReference type="InterPro" id="IPR050362">
    <property type="entry name" value="Cation-dep_OMT"/>
</dbReference>
<accession>A0A3D9UWY3</accession>
<dbReference type="GO" id="GO:0008171">
    <property type="term" value="F:O-methyltransferase activity"/>
    <property type="evidence" value="ECO:0007669"/>
    <property type="project" value="InterPro"/>
</dbReference>
<dbReference type="AlphaFoldDB" id="A0A3D9UWY3"/>
<dbReference type="Proteomes" id="UP000256530">
    <property type="component" value="Unassembled WGS sequence"/>
</dbReference>
<dbReference type="EMBL" id="QTTY01000015">
    <property type="protein sequence ID" value="REF33073.1"/>
    <property type="molecule type" value="Genomic_DNA"/>
</dbReference>
<dbReference type="PANTHER" id="PTHR10509:SF14">
    <property type="entry name" value="CAFFEOYL-COA O-METHYLTRANSFERASE 3-RELATED"/>
    <property type="match status" value="1"/>
</dbReference>
<dbReference type="GO" id="GO:0032259">
    <property type="term" value="P:methylation"/>
    <property type="evidence" value="ECO:0007669"/>
    <property type="project" value="UniProtKB-KW"/>
</dbReference>
<keyword evidence="3" id="KW-0949">S-adenosyl-L-methionine</keyword>
<name>A0A3D9UWY3_BACMY</name>
<dbReference type="Gene3D" id="3.40.50.150">
    <property type="entry name" value="Vaccinia Virus protein VP39"/>
    <property type="match status" value="1"/>
</dbReference>
<dbReference type="CDD" id="cd02440">
    <property type="entry name" value="AdoMet_MTases"/>
    <property type="match status" value="1"/>
</dbReference>
<comment type="caution">
    <text evidence="4">The sequence shown here is derived from an EMBL/GenBank/DDBJ whole genome shotgun (WGS) entry which is preliminary data.</text>
</comment>
<evidence type="ECO:0000313" key="4">
    <source>
        <dbReference type="EMBL" id="REF33073.1"/>
    </source>
</evidence>
<proteinExistence type="predicted"/>
<protein>
    <submittedName>
        <fullName evidence="4">Putative O-methyltransferase YrrM</fullName>
    </submittedName>
</protein>
<gene>
    <name evidence="4" type="ORF">DET55_11599</name>
</gene>
<organism evidence="4 5">
    <name type="scientific">Bacillus mycoides</name>
    <dbReference type="NCBI Taxonomy" id="1405"/>
    <lineage>
        <taxon>Bacteria</taxon>
        <taxon>Bacillati</taxon>
        <taxon>Bacillota</taxon>
        <taxon>Bacilli</taxon>
        <taxon>Bacillales</taxon>
        <taxon>Bacillaceae</taxon>
        <taxon>Bacillus</taxon>
        <taxon>Bacillus cereus group</taxon>
    </lineage>
</organism>
<dbReference type="GO" id="GO:0008757">
    <property type="term" value="F:S-adenosylmethionine-dependent methyltransferase activity"/>
    <property type="evidence" value="ECO:0007669"/>
    <property type="project" value="TreeGrafter"/>
</dbReference>
<evidence type="ECO:0000256" key="1">
    <source>
        <dbReference type="ARBA" id="ARBA00022603"/>
    </source>
</evidence>
<dbReference type="PANTHER" id="PTHR10509">
    <property type="entry name" value="O-METHYLTRANSFERASE-RELATED"/>
    <property type="match status" value="1"/>
</dbReference>
<sequence>MVEKHEKLEGDGISMSTIEKWTAVDQYMSDVLIPKDSILEEVLQANASANLPAHDVSPTQGKFLQLLVQIQGARNILEIGTLGGYSTIWLARALPSGGRIVTLEASEKHAEIARSNIERANLNDRIEIRLGLALDSLKQIENEKYEPFDFIFIDADKQNNPAYFEWALKLSRPGTVIIGDNVVREGEVIDNTSSDPRVQGIRHFYELIAAEPRVSATALQTVGSKGYDGFVMAVVKE</sequence>
<dbReference type="PROSITE" id="PS51682">
    <property type="entry name" value="SAM_OMT_I"/>
    <property type="match status" value="1"/>
</dbReference>
<evidence type="ECO:0000256" key="3">
    <source>
        <dbReference type="ARBA" id="ARBA00022691"/>
    </source>
</evidence>
<dbReference type="Pfam" id="PF01596">
    <property type="entry name" value="Methyltransf_3"/>
    <property type="match status" value="1"/>
</dbReference>
<dbReference type="InterPro" id="IPR029063">
    <property type="entry name" value="SAM-dependent_MTases_sf"/>
</dbReference>
<evidence type="ECO:0000256" key="2">
    <source>
        <dbReference type="ARBA" id="ARBA00022679"/>
    </source>
</evidence>
<keyword evidence="2 4" id="KW-0808">Transferase</keyword>
<keyword evidence="1 4" id="KW-0489">Methyltransferase</keyword>
<dbReference type="SUPFAM" id="SSF53335">
    <property type="entry name" value="S-adenosyl-L-methionine-dependent methyltransferases"/>
    <property type="match status" value="1"/>
</dbReference>
<evidence type="ECO:0000313" key="5">
    <source>
        <dbReference type="Proteomes" id="UP000256530"/>
    </source>
</evidence>
<dbReference type="InterPro" id="IPR002935">
    <property type="entry name" value="SAM_O-MeTrfase"/>
</dbReference>